<accession>A0A1X0S5M5</accession>
<dbReference type="Pfam" id="PF00096">
    <property type="entry name" value="zf-C2H2"/>
    <property type="match status" value="3"/>
</dbReference>
<evidence type="ECO:0000259" key="7">
    <source>
        <dbReference type="PROSITE" id="PS50157"/>
    </source>
</evidence>
<dbReference type="Proteomes" id="UP000242381">
    <property type="component" value="Unassembled WGS sequence"/>
</dbReference>
<dbReference type="GO" id="GO:0005667">
    <property type="term" value="C:transcription regulator complex"/>
    <property type="evidence" value="ECO:0007669"/>
    <property type="project" value="TreeGrafter"/>
</dbReference>
<evidence type="ECO:0000256" key="6">
    <source>
        <dbReference type="SAM" id="MobiDB-lite"/>
    </source>
</evidence>
<sequence>MPGCTKSFGRRSDLARHVRIHTNERPYVCHELGCGKSFTQISALKVHSRTHTGERPHQCEYEDCGKTFGDSSSLARHRRLHTGKRPYKCSFDGCGKYFAHKSIMRQHQRQAHGPQPKKAPLQWISWNEMMIPGNRKRNEKNCWKPLDQVLKDGKPLEQQQQQAPPASPAPSEHSATTFDSDDAVFSPSSASVRLPTPVMPSPIPKSSPYYYHKQLSPQQQPWLPSIFKEHSLLYPPITDSNIPIFLGYSHQQPYDFI</sequence>
<feature type="domain" description="C2H2-type" evidence="7">
    <location>
        <begin position="57"/>
        <end position="86"/>
    </location>
</feature>
<dbReference type="Gene3D" id="3.30.160.60">
    <property type="entry name" value="Classic Zinc Finger"/>
    <property type="match status" value="4"/>
</dbReference>
<dbReference type="GO" id="GO:0000981">
    <property type="term" value="F:DNA-binding transcription factor activity, RNA polymerase II-specific"/>
    <property type="evidence" value="ECO:0007669"/>
    <property type="project" value="TreeGrafter"/>
</dbReference>
<dbReference type="EMBL" id="KV921308">
    <property type="protein sequence ID" value="ORE19565.1"/>
    <property type="molecule type" value="Genomic_DNA"/>
</dbReference>
<reference evidence="8 9" key="1">
    <citation type="journal article" date="2016" name="Proc. Natl. Acad. Sci. U.S.A.">
        <title>Lipid metabolic changes in an early divergent fungus govern the establishment of a mutualistic symbiosis with endobacteria.</title>
        <authorList>
            <person name="Lastovetsky O.A."/>
            <person name="Gaspar M.L."/>
            <person name="Mondo S.J."/>
            <person name="LaButti K.M."/>
            <person name="Sandor L."/>
            <person name="Grigoriev I.V."/>
            <person name="Henry S.A."/>
            <person name="Pawlowska T.E."/>
        </authorList>
    </citation>
    <scope>NUCLEOTIDE SEQUENCE [LARGE SCALE GENOMIC DNA]</scope>
    <source>
        <strain evidence="8 9">ATCC 11559</strain>
    </source>
</reference>
<evidence type="ECO:0000256" key="4">
    <source>
        <dbReference type="ARBA" id="ARBA00022833"/>
    </source>
</evidence>
<feature type="domain" description="C2H2-type" evidence="7">
    <location>
        <begin position="27"/>
        <end position="56"/>
    </location>
</feature>
<keyword evidence="3 5" id="KW-0863">Zinc-finger</keyword>
<evidence type="ECO:0000313" key="8">
    <source>
        <dbReference type="EMBL" id="ORE19565.1"/>
    </source>
</evidence>
<dbReference type="GO" id="GO:0000978">
    <property type="term" value="F:RNA polymerase II cis-regulatory region sequence-specific DNA binding"/>
    <property type="evidence" value="ECO:0007669"/>
    <property type="project" value="TreeGrafter"/>
</dbReference>
<name>A0A1X0S5M5_RHIZD</name>
<proteinExistence type="predicted"/>
<dbReference type="InterPro" id="IPR036236">
    <property type="entry name" value="Znf_C2H2_sf"/>
</dbReference>
<dbReference type="FunFam" id="3.30.160.60:FF:002343">
    <property type="entry name" value="Zinc finger protein 33A"/>
    <property type="match status" value="2"/>
</dbReference>
<organism evidence="8 9">
    <name type="scientific">Rhizopus microsporus</name>
    <dbReference type="NCBI Taxonomy" id="58291"/>
    <lineage>
        <taxon>Eukaryota</taxon>
        <taxon>Fungi</taxon>
        <taxon>Fungi incertae sedis</taxon>
        <taxon>Mucoromycota</taxon>
        <taxon>Mucoromycotina</taxon>
        <taxon>Mucoromycetes</taxon>
        <taxon>Mucorales</taxon>
        <taxon>Mucorineae</taxon>
        <taxon>Rhizopodaceae</taxon>
        <taxon>Rhizopus</taxon>
    </lineage>
</organism>
<dbReference type="PANTHER" id="PTHR14003:SF20">
    <property type="entry name" value="FINGER DOMAIN PROTEIN, PUTATIVE (AFU_ORTHOLOGUE AFUA_4G10380)-RELATED"/>
    <property type="match status" value="1"/>
</dbReference>
<dbReference type="InterPro" id="IPR013087">
    <property type="entry name" value="Znf_C2H2_type"/>
</dbReference>
<protein>
    <recommendedName>
        <fullName evidence="7">C2H2-type domain-containing protein</fullName>
    </recommendedName>
</protein>
<gene>
    <name evidence="8" type="ORF">BCV71DRAFT_177370</name>
</gene>
<evidence type="ECO:0000256" key="5">
    <source>
        <dbReference type="PROSITE-ProRule" id="PRU00042"/>
    </source>
</evidence>
<dbReference type="OMA" id="EVGCHRE"/>
<dbReference type="SUPFAM" id="SSF57667">
    <property type="entry name" value="beta-beta-alpha zinc fingers"/>
    <property type="match status" value="3"/>
</dbReference>
<evidence type="ECO:0000313" key="9">
    <source>
        <dbReference type="Proteomes" id="UP000242381"/>
    </source>
</evidence>
<feature type="domain" description="C2H2-type" evidence="7">
    <location>
        <begin position="1"/>
        <end position="26"/>
    </location>
</feature>
<dbReference type="PROSITE" id="PS50157">
    <property type="entry name" value="ZINC_FINGER_C2H2_2"/>
    <property type="match status" value="4"/>
</dbReference>
<feature type="region of interest" description="Disordered" evidence="6">
    <location>
        <begin position="156"/>
        <end position="199"/>
    </location>
</feature>
<dbReference type="GO" id="GO:0000785">
    <property type="term" value="C:chromatin"/>
    <property type="evidence" value="ECO:0007669"/>
    <property type="project" value="TreeGrafter"/>
</dbReference>
<evidence type="ECO:0000256" key="1">
    <source>
        <dbReference type="ARBA" id="ARBA00022723"/>
    </source>
</evidence>
<dbReference type="GO" id="GO:0031519">
    <property type="term" value="C:PcG protein complex"/>
    <property type="evidence" value="ECO:0007669"/>
    <property type="project" value="TreeGrafter"/>
</dbReference>
<dbReference type="SMART" id="SM00355">
    <property type="entry name" value="ZnF_C2H2"/>
    <property type="match status" value="4"/>
</dbReference>
<feature type="domain" description="C2H2-type" evidence="7">
    <location>
        <begin position="87"/>
        <end position="117"/>
    </location>
</feature>
<keyword evidence="1" id="KW-0479">Metal-binding</keyword>
<evidence type="ECO:0000256" key="2">
    <source>
        <dbReference type="ARBA" id="ARBA00022737"/>
    </source>
</evidence>
<dbReference type="GO" id="GO:0008270">
    <property type="term" value="F:zinc ion binding"/>
    <property type="evidence" value="ECO:0007669"/>
    <property type="project" value="UniProtKB-KW"/>
</dbReference>
<evidence type="ECO:0000256" key="3">
    <source>
        <dbReference type="ARBA" id="ARBA00022771"/>
    </source>
</evidence>
<keyword evidence="2" id="KW-0677">Repeat</keyword>
<dbReference type="PROSITE" id="PS00028">
    <property type="entry name" value="ZINC_FINGER_C2H2_1"/>
    <property type="match status" value="3"/>
</dbReference>
<keyword evidence="4" id="KW-0862">Zinc</keyword>
<dbReference type="AlphaFoldDB" id="A0A1X0S5M5"/>
<dbReference type="VEuPathDB" id="FungiDB:BCV72DRAFT_169245"/>
<dbReference type="PANTHER" id="PTHR14003">
    <property type="entry name" value="TRANSCRIPTIONAL REPRESSOR PROTEIN YY"/>
    <property type="match status" value="1"/>
</dbReference>